<keyword evidence="6" id="KW-0560">Oxidoreductase</keyword>
<reference evidence="11" key="1">
    <citation type="submission" date="2023-03" db="EMBL/GenBank/DDBJ databases">
        <title>Massive genome expansion in bonnet fungi (Mycena s.s.) driven by repeated elements and novel gene families across ecological guilds.</title>
        <authorList>
            <consortium name="Lawrence Berkeley National Laboratory"/>
            <person name="Harder C.B."/>
            <person name="Miyauchi S."/>
            <person name="Viragh M."/>
            <person name="Kuo A."/>
            <person name="Thoen E."/>
            <person name="Andreopoulos B."/>
            <person name="Lu D."/>
            <person name="Skrede I."/>
            <person name="Drula E."/>
            <person name="Henrissat B."/>
            <person name="Morin E."/>
            <person name="Kohler A."/>
            <person name="Barry K."/>
            <person name="LaButti K."/>
            <person name="Morin E."/>
            <person name="Salamov A."/>
            <person name="Lipzen A."/>
            <person name="Mereny Z."/>
            <person name="Hegedus B."/>
            <person name="Baldrian P."/>
            <person name="Stursova M."/>
            <person name="Weitz H."/>
            <person name="Taylor A."/>
            <person name="Grigoriev I.V."/>
            <person name="Nagy L.G."/>
            <person name="Martin F."/>
            <person name="Kauserud H."/>
        </authorList>
    </citation>
    <scope>NUCLEOTIDE SEQUENCE</scope>
    <source>
        <strain evidence="11">CBHHK002</strain>
    </source>
</reference>
<feature type="active site" description="Proton donor" evidence="8">
    <location>
        <position position="520"/>
    </location>
</feature>
<dbReference type="Proteomes" id="UP001218218">
    <property type="component" value="Unassembled WGS sequence"/>
</dbReference>
<dbReference type="Pfam" id="PF05199">
    <property type="entry name" value="GMC_oxred_C"/>
    <property type="match status" value="1"/>
</dbReference>
<dbReference type="AlphaFoldDB" id="A0AAD7E8P8"/>
<protein>
    <submittedName>
        <fullName evidence="11">GMC oxidoreductase</fullName>
    </submittedName>
</protein>
<evidence type="ECO:0000256" key="1">
    <source>
        <dbReference type="ARBA" id="ARBA00001974"/>
    </source>
</evidence>
<dbReference type="GO" id="GO:0016614">
    <property type="term" value="F:oxidoreductase activity, acting on CH-OH group of donors"/>
    <property type="evidence" value="ECO:0007669"/>
    <property type="project" value="InterPro"/>
</dbReference>
<feature type="domain" description="Glucose-methanol-choline oxidoreductase N-terminal" evidence="10">
    <location>
        <begin position="275"/>
        <end position="289"/>
    </location>
</feature>
<evidence type="ECO:0000256" key="4">
    <source>
        <dbReference type="ARBA" id="ARBA00022729"/>
    </source>
</evidence>
<evidence type="ECO:0000256" key="8">
    <source>
        <dbReference type="PIRSR" id="PIRSR000137-1"/>
    </source>
</evidence>
<comment type="cofactor">
    <cofactor evidence="1 9">
        <name>FAD</name>
        <dbReference type="ChEBI" id="CHEBI:57692"/>
    </cofactor>
</comment>
<feature type="binding site" evidence="9">
    <location>
        <begin position="564"/>
        <end position="565"/>
    </location>
    <ligand>
        <name>FAD</name>
        <dbReference type="ChEBI" id="CHEBI:57692"/>
    </ligand>
</feature>
<dbReference type="InterPro" id="IPR012132">
    <property type="entry name" value="GMC_OxRdtase"/>
</dbReference>
<evidence type="ECO:0000256" key="2">
    <source>
        <dbReference type="ARBA" id="ARBA00010790"/>
    </source>
</evidence>
<dbReference type="PROSITE" id="PS00624">
    <property type="entry name" value="GMC_OXRED_2"/>
    <property type="match status" value="1"/>
</dbReference>
<keyword evidence="12" id="KW-1185">Reference proteome</keyword>
<evidence type="ECO:0000256" key="9">
    <source>
        <dbReference type="PIRSR" id="PIRSR000137-2"/>
    </source>
</evidence>
<evidence type="ECO:0000256" key="3">
    <source>
        <dbReference type="ARBA" id="ARBA00022630"/>
    </source>
</evidence>
<keyword evidence="7" id="KW-0325">Glycoprotein</keyword>
<dbReference type="InterPro" id="IPR036188">
    <property type="entry name" value="FAD/NAD-bd_sf"/>
</dbReference>
<dbReference type="SUPFAM" id="SSF51905">
    <property type="entry name" value="FAD/NAD(P)-binding domain"/>
    <property type="match status" value="1"/>
</dbReference>
<keyword evidence="3" id="KW-0285">Flavoprotein</keyword>
<evidence type="ECO:0000256" key="6">
    <source>
        <dbReference type="ARBA" id="ARBA00023002"/>
    </source>
</evidence>
<dbReference type="Pfam" id="PF00732">
    <property type="entry name" value="GMC_oxred_N"/>
    <property type="match status" value="1"/>
</dbReference>
<evidence type="ECO:0000259" key="10">
    <source>
        <dbReference type="PROSITE" id="PS00624"/>
    </source>
</evidence>
<evidence type="ECO:0000256" key="5">
    <source>
        <dbReference type="ARBA" id="ARBA00022827"/>
    </source>
</evidence>
<dbReference type="PANTHER" id="PTHR11552">
    <property type="entry name" value="GLUCOSE-METHANOL-CHOLINE GMC OXIDOREDUCTASE"/>
    <property type="match status" value="1"/>
</dbReference>
<dbReference type="Gene3D" id="3.50.50.60">
    <property type="entry name" value="FAD/NAD(P)-binding domain"/>
    <property type="match status" value="1"/>
</dbReference>
<organism evidence="11 12">
    <name type="scientific">Mycena albidolilacea</name>
    <dbReference type="NCBI Taxonomy" id="1033008"/>
    <lineage>
        <taxon>Eukaryota</taxon>
        <taxon>Fungi</taxon>
        <taxon>Dikarya</taxon>
        <taxon>Basidiomycota</taxon>
        <taxon>Agaricomycotina</taxon>
        <taxon>Agaricomycetes</taxon>
        <taxon>Agaricomycetidae</taxon>
        <taxon>Agaricales</taxon>
        <taxon>Marasmiineae</taxon>
        <taxon>Mycenaceae</taxon>
        <taxon>Mycena</taxon>
    </lineage>
</organism>
<proteinExistence type="inferred from homology"/>
<dbReference type="GO" id="GO:0050660">
    <property type="term" value="F:flavin adenine dinucleotide binding"/>
    <property type="evidence" value="ECO:0007669"/>
    <property type="project" value="InterPro"/>
</dbReference>
<keyword evidence="5 9" id="KW-0274">FAD</keyword>
<dbReference type="EMBL" id="JARIHO010000109">
    <property type="protein sequence ID" value="KAJ7302956.1"/>
    <property type="molecule type" value="Genomic_DNA"/>
</dbReference>
<dbReference type="Gene3D" id="3.30.560.10">
    <property type="entry name" value="Glucose Oxidase, domain 3"/>
    <property type="match status" value="1"/>
</dbReference>
<dbReference type="PIRSF" id="PIRSF000137">
    <property type="entry name" value="Alcohol_oxidase"/>
    <property type="match status" value="1"/>
</dbReference>
<evidence type="ECO:0000313" key="11">
    <source>
        <dbReference type="EMBL" id="KAJ7302956.1"/>
    </source>
</evidence>
<evidence type="ECO:0000256" key="7">
    <source>
        <dbReference type="ARBA" id="ARBA00023180"/>
    </source>
</evidence>
<dbReference type="InterPro" id="IPR000172">
    <property type="entry name" value="GMC_OxRdtase_N"/>
</dbReference>
<name>A0AAD7E8P8_9AGAR</name>
<evidence type="ECO:0000313" key="12">
    <source>
        <dbReference type="Proteomes" id="UP001218218"/>
    </source>
</evidence>
<dbReference type="PANTHER" id="PTHR11552:SF201">
    <property type="entry name" value="GLUCOSE-METHANOL-CHOLINE OXIDOREDUCTASE N-TERMINAL DOMAIN-CONTAINING PROTEIN"/>
    <property type="match status" value="1"/>
</dbReference>
<comment type="caution">
    <text evidence="11">The sequence shown here is derived from an EMBL/GenBank/DDBJ whole genome shotgun (WGS) entry which is preliminary data.</text>
</comment>
<sequence length="585" mass="62658">MILDSFDYVVVGGGTAGLVVAARLVEDPTIRICVLEAGEDITNNANAKIPGFGMRNIGQPAIDWGFLGTPQPNAKDRPLYLPRGKSLGGSSMLNLMILGRGHKKEYDAFESLGSPGWSWEGLIPYFKASETFSPSEEDKSKFKVEFNASAHGTSGPLQRTLPKWNSDIAEPYTKGMTSLGVPRNPDSFSGSNGGAWLSNQAVDSNSERSSSASAYYEPVKANSNLVVLTGVHATRVIFNLSLGTSGNLVASGVEYSKGDQLHTVSATKEVFLCAGSFKTPQLLELSGIGDKNILDAYGINVNLNLPAVGTNLQDHFWVPFIAETDPKYESVEVLGDPARAAAEWKIYEESKTGILSGTCATEYAFLPKDHFIADSSAVLEQATHSLRPSLDKIHRAWLGGNDIPFLELGLFPGFLPMVEKTPEAGKSYYSLFLALTHPFSSGTVHVTSSDPLAQPAIDHKIIDNGLDVGLLVHAVKFARKLAATPTLSAAITQEVVPGPAVQTDAEIEDFVRGAVDTVYHPIGTAAMLPRSDGGVVDSSLKVYGTSNLRVIDASIIPIQLSAHPQATVYAIAEKAADIIKRERRV</sequence>
<feature type="active site" description="Proton acceptor" evidence="8">
    <location>
        <position position="563"/>
    </location>
</feature>
<comment type="similarity">
    <text evidence="2">Belongs to the GMC oxidoreductase family.</text>
</comment>
<keyword evidence="4" id="KW-0732">Signal</keyword>
<dbReference type="InterPro" id="IPR007867">
    <property type="entry name" value="GMC_OxRtase_C"/>
</dbReference>
<accession>A0AAD7E8P8</accession>
<dbReference type="SUPFAM" id="SSF54373">
    <property type="entry name" value="FAD-linked reductases, C-terminal domain"/>
    <property type="match status" value="1"/>
</dbReference>
<feature type="binding site" evidence="9">
    <location>
        <position position="359"/>
    </location>
    <ligand>
        <name>substrate</name>
    </ligand>
</feature>
<gene>
    <name evidence="11" type="ORF">DFH08DRAFT_1089522</name>
</gene>